<organism evidence="5 6">
    <name type="scientific">Pneumocystis wakefieldiae</name>
    <dbReference type="NCBI Taxonomy" id="38082"/>
    <lineage>
        <taxon>Eukaryota</taxon>
        <taxon>Fungi</taxon>
        <taxon>Dikarya</taxon>
        <taxon>Ascomycota</taxon>
        <taxon>Taphrinomycotina</taxon>
        <taxon>Pneumocystomycetes</taxon>
        <taxon>Pneumocystaceae</taxon>
        <taxon>Pneumocystis</taxon>
    </lineage>
</organism>
<dbReference type="InterPro" id="IPR000569">
    <property type="entry name" value="HECT_dom"/>
</dbReference>
<keyword evidence="2 3" id="KW-0833">Ubl conjugation pathway</keyword>
<dbReference type="OrthoDB" id="8068875at2759"/>
<dbReference type="AlphaFoldDB" id="A0A899FTN1"/>
<dbReference type="Pfam" id="PF00632">
    <property type="entry name" value="HECT"/>
    <property type="match status" value="1"/>
</dbReference>
<gene>
    <name evidence="5" type="ORF">MERGE_000188</name>
</gene>
<keyword evidence="1" id="KW-0677">Repeat</keyword>
<accession>A0A899FTN1</accession>
<reference evidence="5" key="1">
    <citation type="submission" date="2020-06" db="EMBL/GenBank/DDBJ databases">
        <title>Genomes of multiple members of Pneumocystis genus reveal paths to human pathogen Pneumocystis jirovecii.</title>
        <authorList>
            <person name="Cisse O.H."/>
            <person name="Ma L."/>
            <person name="Dekker J."/>
            <person name="Khil P."/>
            <person name="Jo J."/>
            <person name="Brenchley J."/>
            <person name="Blair R."/>
            <person name="Pahar B."/>
            <person name="Chabe M."/>
            <person name="Van Rompay K.A."/>
            <person name="Keesler R."/>
            <person name="Sukura A."/>
            <person name="Hirsch V."/>
            <person name="Kutty G."/>
            <person name="Liu Y."/>
            <person name="Peng L."/>
            <person name="Chen J."/>
            <person name="Song J."/>
            <person name="Weissenbacher-Lang C."/>
            <person name="Xu J."/>
            <person name="Upham N.S."/>
            <person name="Stajich J.E."/>
            <person name="Cuomo C.A."/>
            <person name="Cushion M.T."/>
            <person name="Kovacs J.A."/>
        </authorList>
    </citation>
    <scope>NUCLEOTIDE SEQUENCE</scope>
    <source>
        <strain evidence="5">2A</strain>
    </source>
</reference>
<proteinExistence type="predicted"/>
<dbReference type="Gene3D" id="3.90.1750.10">
    <property type="entry name" value="Hect, E3 ligase catalytic domains"/>
    <property type="match status" value="1"/>
</dbReference>
<evidence type="ECO:0000256" key="2">
    <source>
        <dbReference type="ARBA" id="ARBA00022786"/>
    </source>
</evidence>
<name>A0A899FTN1_9ASCO</name>
<protein>
    <recommendedName>
        <fullName evidence="4">HECT domain-containing protein</fullName>
    </recommendedName>
</protein>
<evidence type="ECO:0000313" key="6">
    <source>
        <dbReference type="Proteomes" id="UP000663699"/>
    </source>
</evidence>
<dbReference type="EMBL" id="CP054532">
    <property type="protein sequence ID" value="QSL64033.1"/>
    <property type="molecule type" value="Genomic_DNA"/>
</dbReference>
<keyword evidence="6" id="KW-1185">Reference proteome</keyword>
<comment type="caution">
    <text evidence="3">Lacks conserved residue(s) required for the propagation of feature annotation.</text>
</comment>
<dbReference type="InterPro" id="IPR051709">
    <property type="entry name" value="Ub-ligase/GTPase-reg"/>
</dbReference>
<evidence type="ECO:0000313" key="5">
    <source>
        <dbReference type="EMBL" id="QSL64033.1"/>
    </source>
</evidence>
<feature type="domain" description="HECT" evidence="4">
    <location>
        <begin position="94"/>
        <end position="209"/>
    </location>
</feature>
<evidence type="ECO:0000259" key="4">
    <source>
        <dbReference type="PROSITE" id="PS50237"/>
    </source>
</evidence>
<feature type="domain" description="HECT" evidence="4">
    <location>
        <begin position="314"/>
        <end position="349"/>
    </location>
</feature>
<dbReference type="SMART" id="SM00119">
    <property type="entry name" value="HECTc"/>
    <property type="match status" value="1"/>
</dbReference>
<evidence type="ECO:0000256" key="3">
    <source>
        <dbReference type="PROSITE-ProRule" id="PRU00104"/>
    </source>
</evidence>
<dbReference type="PANTHER" id="PTHR45622:SF60">
    <property type="entry name" value="UBIQUITIN-PROTEIN LIGASE E3A"/>
    <property type="match status" value="1"/>
</dbReference>
<dbReference type="PROSITE" id="PS50237">
    <property type="entry name" value="HECT"/>
    <property type="match status" value="2"/>
</dbReference>
<sequence>MQVVLKVTSILLKRIGRPLRKRSDILFLLITLENPFLFQHIYKDEPNNIIKRTFVTSNNQKTRFLLSEFYNAMVDYIDLVTEFDIWKRKLSNNNEMDLKKELRIEFIGENSVDIGGLRKECIMINVLEIFTWSEEVNYCWFNAASFESSDQYYLVAVIFGLAIYNSTILDVHLPLVCYKKLLGILCELDDLNAFRPGLVEGFQYLFQNNLSHSKEDFIIPEEMEFLIRGYPKSLDVDQLRAVAIYDSSSLSKINLEEITHCGSGLFLKKWNQLCREDCSYLLQDQIVFLLQMLLIFYLKFLLLETIAIDIPIAAHRCLNQLYLYCYKTLERLCNFLTSTIIDSEGFGLKSIYKH</sequence>
<dbReference type="Proteomes" id="UP000663699">
    <property type="component" value="Chromosome 1"/>
</dbReference>
<dbReference type="PANTHER" id="PTHR45622">
    <property type="entry name" value="UBIQUITIN-PROTEIN LIGASE E3A-RELATED"/>
    <property type="match status" value="1"/>
</dbReference>
<dbReference type="GO" id="GO:0061630">
    <property type="term" value="F:ubiquitin protein ligase activity"/>
    <property type="evidence" value="ECO:0007669"/>
    <property type="project" value="TreeGrafter"/>
</dbReference>
<feature type="active site" description="Glycyl thioester intermediate" evidence="3">
    <location>
        <position position="317"/>
    </location>
</feature>
<evidence type="ECO:0000256" key="1">
    <source>
        <dbReference type="ARBA" id="ARBA00022737"/>
    </source>
</evidence>
<dbReference type="InterPro" id="IPR035983">
    <property type="entry name" value="Hect_E3_ubiquitin_ligase"/>
</dbReference>
<dbReference type="SUPFAM" id="SSF56204">
    <property type="entry name" value="Hect, E3 ligase catalytic domain"/>
    <property type="match status" value="1"/>
</dbReference>